<gene>
    <name evidence="1" type="ORF">MRATA1EN22A_LOCUS7016</name>
</gene>
<accession>A0AC59YJK3</accession>
<reference evidence="1" key="1">
    <citation type="submission" date="2023-05" db="EMBL/GenBank/DDBJ databases">
        <authorList>
            <consortium name="ELIXIR-Norway"/>
        </authorList>
    </citation>
    <scope>NUCLEOTIDE SEQUENCE</scope>
</reference>
<sequence>MRRPLKSLRHTCLPPRPPQTQFHFPNPKSAVTFHTQTQATPDGTWTHSSLLTVLLPVRWRGSSVWECAVGSSTNRHNKSNAAPLSARLVSYGSHSRVFGCRQRSPATPAERPPDEAPTPRGERGATGPGLLTTHTGAPAPPPQSHHTVLQPGHSSGRSSLRTVPTPRLTSLVSAGKLAQLLAKFSPKNVT</sequence>
<reference evidence="1" key="2">
    <citation type="submission" date="2025-03" db="EMBL/GenBank/DDBJ databases">
        <authorList>
            <consortium name="ELIXIR-Norway"/>
            <consortium name="Elixir Norway"/>
        </authorList>
    </citation>
    <scope>NUCLEOTIDE SEQUENCE</scope>
</reference>
<protein>
    <submittedName>
        <fullName evidence="1">Uncharacterized protein</fullName>
    </submittedName>
</protein>
<organism evidence="1 2">
    <name type="scientific">Rangifer tarandus platyrhynchus</name>
    <name type="common">Svalbard reindeer</name>
    <dbReference type="NCBI Taxonomy" id="3082113"/>
    <lineage>
        <taxon>Eukaryota</taxon>
        <taxon>Metazoa</taxon>
        <taxon>Chordata</taxon>
        <taxon>Craniata</taxon>
        <taxon>Vertebrata</taxon>
        <taxon>Euteleostomi</taxon>
        <taxon>Mammalia</taxon>
        <taxon>Eutheria</taxon>
        <taxon>Laurasiatheria</taxon>
        <taxon>Artiodactyla</taxon>
        <taxon>Ruminantia</taxon>
        <taxon>Pecora</taxon>
        <taxon>Cervidae</taxon>
        <taxon>Odocoileinae</taxon>
        <taxon>Rangifer</taxon>
    </lineage>
</organism>
<evidence type="ECO:0000313" key="2">
    <source>
        <dbReference type="Proteomes" id="UP001162501"/>
    </source>
</evidence>
<dbReference type="Proteomes" id="UP001162501">
    <property type="component" value="Chromosome 16"/>
</dbReference>
<dbReference type="EMBL" id="OX596100">
    <property type="protein sequence ID" value="CAM9755664.1"/>
    <property type="molecule type" value="Genomic_DNA"/>
</dbReference>
<proteinExistence type="predicted"/>
<evidence type="ECO:0000313" key="1">
    <source>
        <dbReference type="EMBL" id="CAM9755664.1"/>
    </source>
</evidence>
<name>A0AC59YJK3_RANTA</name>